<dbReference type="OrthoDB" id="531635at2759"/>
<dbReference type="AlphaFoldDB" id="A0A150GAZ0"/>
<comment type="caution">
    <text evidence="1">The sequence shown here is derived from an EMBL/GenBank/DDBJ whole genome shotgun (WGS) entry which is preliminary data.</text>
</comment>
<protein>
    <submittedName>
        <fullName evidence="1">Uncharacterized protein</fullName>
    </submittedName>
</protein>
<dbReference type="EMBL" id="LSYV01000039">
    <property type="protein sequence ID" value="KXZ47021.1"/>
    <property type="molecule type" value="Genomic_DNA"/>
</dbReference>
<name>A0A150GAZ0_GONPE</name>
<proteinExistence type="predicted"/>
<sequence>MFATVPMLANGERNATVVLTVWLRRIGGAGGPNELPHQKKDTIRLMAWADDPSDPHLRKYGHLLLPVGPDAWQPSFRLETEQPGPVIAAALETTSDRIRRVPEPELRPYAYRVELPAGGVGNCFKLIEASYPLHKVSFCLPPAANDTVCPTLAPPQRHTAARPALWMAIGPVRHMDSIRTWGPMHNDIAVRVMHYVSYHVAMGANGLLLYADELNRNYLQQHPIGAAMINSGALRCVGRRAVRRAVPLWGVRRGLRCAVLKRKPRRVRCDEWR</sequence>
<reference evidence="2" key="1">
    <citation type="journal article" date="2016" name="Nat. Commun.">
        <title>The Gonium pectorale genome demonstrates co-option of cell cycle regulation during the evolution of multicellularity.</title>
        <authorList>
            <person name="Hanschen E.R."/>
            <person name="Marriage T.N."/>
            <person name="Ferris P.J."/>
            <person name="Hamaji T."/>
            <person name="Toyoda A."/>
            <person name="Fujiyama A."/>
            <person name="Neme R."/>
            <person name="Noguchi H."/>
            <person name="Minakuchi Y."/>
            <person name="Suzuki M."/>
            <person name="Kawai-Toyooka H."/>
            <person name="Smith D.R."/>
            <person name="Sparks H."/>
            <person name="Anderson J."/>
            <person name="Bakaric R."/>
            <person name="Luria V."/>
            <person name="Karger A."/>
            <person name="Kirschner M.W."/>
            <person name="Durand P.M."/>
            <person name="Michod R.E."/>
            <person name="Nozaki H."/>
            <person name="Olson B.J."/>
        </authorList>
    </citation>
    <scope>NUCLEOTIDE SEQUENCE [LARGE SCALE GENOMIC DNA]</scope>
    <source>
        <strain evidence="2">NIES-2863</strain>
    </source>
</reference>
<dbReference type="Proteomes" id="UP000075714">
    <property type="component" value="Unassembled WGS sequence"/>
</dbReference>
<evidence type="ECO:0000313" key="2">
    <source>
        <dbReference type="Proteomes" id="UP000075714"/>
    </source>
</evidence>
<evidence type="ECO:0000313" key="1">
    <source>
        <dbReference type="EMBL" id="KXZ47021.1"/>
    </source>
</evidence>
<keyword evidence="2" id="KW-1185">Reference proteome</keyword>
<gene>
    <name evidence="1" type="ORF">GPECTOR_38g258</name>
</gene>
<organism evidence="1 2">
    <name type="scientific">Gonium pectorale</name>
    <name type="common">Green alga</name>
    <dbReference type="NCBI Taxonomy" id="33097"/>
    <lineage>
        <taxon>Eukaryota</taxon>
        <taxon>Viridiplantae</taxon>
        <taxon>Chlorophyta</taxon>
        <taxon>core chlorophytes</taxon>
        <taxon>Chlorophyceae</taxon>
        <taxon>CS clade</taxon>
        <taxon>Chlamydomonadales</taxon>
        <taxon>Volvocaceae</taxon>
        <taxon>Gonium</taxon>
    </lineage>
</organism>
<accession>A0A150GAZ0</accession>